<feature type="compositionally biased region" description="Polar residues" evidence="8">
    <location>
        <begin position="27"/>
        <end position="43"/>
    </location>
</feature>
<evidence type="ECO:0000313" key="10">
    <source>
        <dbReference type="EMBL" id="AUX27305.1"/>
    </source>
</evidence>
<evidence type="ECO:0000256" key="5">
    <source>
        <dbReference type="ARBA" id="ARBA00022723"/>
    </source>
</evidence>
<name>A0A4P2QC70_SORCE</name>
<comment type="cofactor">
    <cofactor evidence="2">
        <name>Mn(2+)</name>
        <dbReference type="ChEBI" id="CHEBI:29035"/>
    </cofactor>
</comment>
<dbReference type="GO" id="GO:0005829">
    <property type="term" value="C:cytosol"/>
    <property type="evidence" value="ECO:0007669"/>
    <property type="project" value="TreeGrafter"/>
</dbReference>
<dbReference type="InterPro" id="IPR000994">
    <property type="entry name" value="Pept_M24"/>
</dbReference>
<proteinExistence type="inferred from homology"/>
<dbReference type="Proteomes" id="UP000295781">
    <property type="component" value="Chromosome"/>
</dbReference>
<feature type="region of interest" description="Disordered" evidence="8">
    <location>
        <begin position="26"/>
        <end position="76"/>
    </location>
</feature>
<dbReference type="GO" id="GO:0006508">
    <property type="term" value="P:proteolysis"/>
    <property type="evidence" value="ECO:0007669"/>
    <property type="project" value="TreeGrafter"/>
</dbReference>
<dbReference type="Pfam" id="PF05195">
    <property type="entry name" value="AMP_N"/>
    <property type="match status" value="1"/>
</dbReference>
<keyword evidence="10" id="KW-0031">Aminopeptidase</keyword>
<dbReference type="SUPFAM" id="SSF55920">
    <property type="entry name" value="Creatinase/aminopeptidase"/>
    <property type="match status" value="1"/>
</dbReference>
<dbReference type="GO" id="GO:0030145">
    <property type="term" value="F:manganese ion binding"/>
    <property type="evidence" value="ECO:0007669"/>
    <property type="project" value="InterPro"/>
</dbReference>
<keyword evidence="7" id="KW-0464">Manganese</keyword>
<sequence length="546" mass="59667">MTLRLGAGSLGAAPFARFGLNDRARSNHSFTPMSHTPDTSASVPLQADPAPGVSAESGPAEAPAVAGGGAEAKPASHDSALPDALVAFMLERWAPVSRDLPQPIAHAEVYAARRRALSKQFPAETLVIPTGHEKVRANDTHYRFRPGSDFFYLTGNLEPDCVLVMAPQEGGGHRDILFVEPNPGRSDKTFFTDRAKGELWVGPRLGVEQSRARFGVDECRGLPELDAFLGGLVGAVTRPHRVLRGTSERVDKLLPRHDRDKQLGEALSEMRLLKDALEIAELDAVVASTKRGFEDVIRALPGGRSEREVEGIFNLRARVEGNDVGYGTIAAAGHHACILHWTRNDGRLEPGKLLLLDAGVEGNALYTADITRTLPIGGKFSPEQRAIYELVLEAQEAAIGEVKPGNDFMEPNRAAMRVLARGLERLGILHVSAEEALKEDKQLYRRYSLHNVSHMLGLDVHDCAQARQQVYKYGKLKPGMVLTVEPGLYFQLDDETVPERYRGIGVRIEDDILVTESGCRNLSIDIPRTVSDVEAWMAGLWAVSPR</sequence>
<dbReference type="Gene3D" id="3.40.350.10">
    <property type="entry name" value="Creatinase/prolidase N-terminal domain"/>
    <property type="match status" value="1"/>
</dbReference>
<evidence type="ECO:0000256" key="6">
    <source>
        <dbReference type="ARBA" id="ARBA00022801"/>
    </source>
</evidence>
<comment type="similarity">
    <text evidence="3">Belongs to the peptidase M24B family.</text>
</comment>
<dbReference type="AlphaFoldDB" id="A0A4P2QC70"/>
<keyword evidence="5" id="KW-0479">Metal-binding</keyword>
<evidence type="ECO:0000313" key="11">
    <source>
        <dbReference type="Proteomes" id="UP000295781"/>
    </source>
</evidence>
<accession>A0A4P2QC70</accession>
<evidence type="ECO:0000256" key="7">
    <source>
        <dbReference type="ARBA" id="ARBA00023211"/>
    </source>
</evidence>
<evidence type="ECO:0000259" key="9">
    <source>
        <dbReference type="SMART" id="SM01011"/>
    </source>
</evidence>
<comment type="catalytic activity">
    <reaction evidence="1">
        <text>Release of any N-terminal amino acid, including proline, that is linked to proline, even from a dipeptide or tripeptide.</text>
        <dbReference type="EC" id="3.4.11.9"/>
    </reaction>
</comment>
<dbReference type="Pfam" id="PF00557">
    <property type="entry name" value="Peptidase_M24"/>
    <property type="match status" value="1"/>
</dbReference>
<dbReference type="EMBL" id="CP012670">
    <property type="protein sequence ID" value="AUX27305.1"/>
    <property type="molecule type" value="Genomic_DNA"/>
</dbReference>
<feature type="compositionally biased region" description="Low complexity" evidence="8">
    <location>
        <begin position="53"/>
        <end position="65"/>
    </location>
</feature>
<protein>
    <recommendedName>
        <fullName evidence="4">Xaa-Pro aminopeptidase</fullName>
        <ecNumber evidence="4">3.4.11.9</ecNumber>
    </recommendedName>
</protein>
<dbReference type="CDD" id="cd01087">
    <property type="entry name" value="Prolidase"/>
    <property type="match status" value="1"/>
</dbReference>
<dbReference type="EC" id="3.4.11.9" evidence="4"/>
<evidence type="ECO:0000256" key="8">
    <source>
        <dbReference type="SAM" id="MobiDB-lite"/>
    </source>
</evidence>
<evidence type="ECO:0000256" key="4">
    <source>
        <dbReference type="ARBA" id="ARBA00012574"/>
    </source>
</evidence>
<feature type="domain" description="Aminopeptidase P N-terminal" evidence="9">
    <location>
        <begin position="105"/>
        <end position="251"/>
    </location>
</feature>
<dbReference type="GO" id="GO:0070006">
    <property type="term" value="F:metalloaminopeptidase activity"/>
    <property type="evidence" value="ECO:0007669"/>
    <property type="project" value="InterPro"/>
</dbReference>
<dbReference type="InterPro" id="IPR036005">
    <property type="entry name" value="Creatinase/aminopeptidase-like"/>
</dbReference>
<dbReference type="InterPro" id="IPR007865">
    <property type="entry name" value="Aminopep_P_N"/>
</dbReference>
<evidence type="ECO:0000256" key="1">
    <source>
        <dbReference type="ARBA" id="ARBA00001424"/>
    </source>
</evidence>
<gene>
    <name evidence="10" type="ORF">SOCEGT47_078920</name>
</gene>
<evidence type="ECO:0000256" key="2">
    <source>
        <dbReference type="ARBA" id="ARBA00001936"/>
    </source>
</evidence>
<keyword evidence="6" id="KW-0378">Hydrolase</keyword>
<dbReference type="PANTHER" id="PTHR43226:SF4">
    <property type="entry name" value="XAA-PRO AMINOPEPTIDASE 3"/>
    <property type="match status" value="1"/>
</dbReference>
<dbReference type="InterPro" id="IPR052433">
    <property type="entry name" value="X-Pro_dipept-like"/>
</dbReference>
<evidence type="ECO:0000256" key="3">
    <source>
        <dbReference type="ARBA" id="ARBA00008766"/>
    </source>
</evidence>
<dbReference type="SMART" id="SM01011">
    <property type="entry name" value="AMP_N"/>
    <property type="match status" value="1"/>
</dbReference>
<organism evidence="10 11">
    <name type="scientific">Sorangium cellulosum</name>
    <name type="common">Polyangium cellulosum</name>
    <dbReference type="NCBI Taxonomy" id="56"/>
    <lineage>
        <taxon>Bacteria</taxon>
        <taxon>Pseudomonadati</taxon>
        <taxon>Myxococcota</taxon>
        <taxon>Polyangia</taxon>
        <taxon>Polyangiales</taxon>
        <taxon>Polyangiaceae</taxon>
        <taxon>Sorangium</taxon>
    </lineage>
</organism>
<dbReference type="SUPFAM" id="SSF53092">
    <property type="entry name" value="Creatinase/prolidase N-terminal domain"/>
    <property type="match status" value="1"/>
</dbReference>
<dbReference type="InterPro" id="IPR029149">
    <property type="entry name" value="Creatin/AminoP/Spt16_N"/>
</dbReference>
<keyword evidence="10" id="KW-0645">Protease</keyword>
<dbReference type="PANTHER" id="PTHR43226">
    <property type="entry name" value="XAA-PRO AMINOPEPTIDASE 3"/>
    <property type="match status" value="1"/>
</dbReference>
<reference evidence="10 11" key="1">
    <citation type="submission" date="2015-09" db="EMBL/GenBank/DDBJ databases">
        <title>Sorangium comparison.</title>
        <authorList>
            <person name="Zaburannyi N."/>
            <person name="Bunk B."/>
            <person name="Overmann J."/>
            <person name="Mueller R."/>
        </authorList>
    </citation>
    <scope>NUCLEOTIDE SEQUENCE [LARGE SCALE GENOMIC DNA]</scope>
    <source>
        <strain evidence="10 11">So ceGT47</strain>
    </source>
</reference>
<dbReference type="Gene3D" id="3.90.230.10">
    <property type="entry name" value="Creatinase/methionine aminopeptidase superfamily"/>
    <property type="match status" value="1"/>
</dbReference>